<evidence type="ECO:0000256" key="1">
    <source>
        <dbReference type="SAM" id="Phobius"/>
    </source>
</evidence>
<evidence type="ECO:0000313" key="2">
    <source>
        <dbReference type="EMBL" id="MBO8457756.1"/>
    </source>
</evidence>
<evidence type="ECO:0000313" key="3">
    <source>
        <dbReference type="Proteomes" id="UP000823638"/>
    </source>
</evidence>
<keyword evidence="1" id="KW-0472">Membrane</keyword>
<feature type="transmembrane region" description="Helical" evidence="1">
    <location>
        <begin position="35"/>
        <end position="53"/>
    </location>
</feature>
<dbReference type="Proteomes" id="UP000823638">
    <property type="component" value="Unassembled WGS sequence"/>
</dbReference>
<reference evidence="2" key="2">
    <citation type="journal article" date="2021" name="PeerJ">
        <title>Extensive microbial diversity within the chicken gut microbiome revealed by metagenomics and culture.</title>
        <authorList>
            <person name="Gilroy R."/>
            <person name="Ravi A."/>
            <person name="Getino M."/>
            <person name="Pursley I."/>
            <person name="Horton D.L."/>
            <person name="Alikhan N.F."/>
            <person name="Baker D."/>
            <person name="Gharbi K."/>
            <person name="Hall N."/>
            <person name="Watson M."/>
            <person name="Adriaenssens E.M."/>
            <person name="Foster-Nyarko E."/>
            <person name="Jarju S."/>
            <person name="Secka A."/>
            <person name="Antonio M."/>
            <person name="Oren A."/>
            <person name="Chaudhuri R.R."/>
            <person name="La Ragione R."/>
            <person name="Hildebrand F."/>
            <person name="Pallen M.J."/>
        </authorList>
    </citation>
    <scope>NUCLEOTIDE SEQUENCE</scope>
    <source>
        <strain evidence="2">10532</strain>
    </source>
</reference>
<reference evidence="2" key="1">
    <citation type="submission" date="2020-10" db="EMBL/GenBank/DDBJ databases">
        <authorList>
            <person name="Gilroy R."/>
        </authorList>
    </citation>
    <scope>NUCLEOTIDE SEQUENCE</scope>
    <source>
        <strain evidence="2">10532</strain>
    </source>
</reference>
<dbReference type="AlphaFoldDB" id="A0A9D9N283"/>
<gene>
    <name evidence="2" type="ORF">IAA81_05965</name>
</gene>
<proteinExistence type="predicted"/>
<organism evidence="2 3">
    <name type="scientific">Candidatus Gallitreponema excrementavium</name>
    <dbReference type="NCBI Taxonomy" id="2840840"/>
    <lineage>
        <taxon>Bacteria</taxon>
        <taxon>Pseudomonadati</taxon>
        <taxon>Spirochaetota</taxon>
        <taxon>Spirochaetia</taxon>
        <taxon>Spirochaetales</taxon>
        <taxon>Candidatus Gallitreponema</taxon>
    </lineage>
</organism>
<name>A0A9D9N283_9SPIR</name>
<feature type="transmembrane region" description="Helical" evidence="1">
    <location>
        <begin position="122"/>
        <end position="143"/>
    </location>
</feature>
<dbReference type="EMBL" id="JADIMM010000077">
    <property type="protein sequence ID" value="MBO8457756.1"/>
    <property type="molecule type" value="Genomic_DNA"/>
</dbReference>
<feature type="transmembrane region" description="Helical" evidence="1">
    <location>
        <begin position="93"/>
        <end position="116"/>
    </location>
</feature>
<keyword evidence="1" id="KW-1133">Transmembrane helix</keyword>
<accession>A0A9D9N283</accession>
<keyword evidence="1" id="KW-0812">Transmembrane</keyword>
<protein>
    <submittedName>
        <fullName evidence="2">Uncharacterized protein</fullName>
    </submittedName>
</protein>
<comment type="caution">
    <text evidence="2">The sequence shown here is derived from an EMBL/GenBank/DDBJ whole genome shotgun (WGS) entry which is preliminary data.</text>
</comment>
<feature type="transmembrane region" description="Helical" evidence="1">
    <location>
        <begin position="7"/>
        <end position="29"/>
    </location>
</feature>
<sequence length="297" mass="34140">MIKNFSSYGLVIRLVISAVLYSVSFVLYYSVDFTAGRFLAFVTALAPLFILYFPGVSTRPKDRGEENWCPVTMNKIDSIIAMNSRLKSVKIPFFYNPFVMIPFLFFLLFFLLFLFSFSGISFNPFILIIPVTAFIPFLFYGYIRKWYPARLIDSIKIFEPVYSAVLPENFLLVPYLRFDRDKSGLVVPEDVKFIYEPRRDIKGFNSVQFILTWNNGPKGSVPYLYAVLLFTDSDLREKIMTGCSGYICEIQNTGENGEIFPLVIRQNTSGSGYHTTKDDIHCLVSYVIMLLKSFSVN</sequence>